<dbReference type="EMBL" id="UOET01000414">
    <property type="protein sequence ID" value="VAW29718.1"/>
    <property type="molecule type" value="Genomic_DNA"/>
</dbReference>
<accession>A0A3B0UGM2</accession>
<name>A0A3B0UGM2_9ZZZZ</name>
<reference evidence="2" key="1">
    <citation type="submission" date="2018-06" db="EMBL/GenBank/DDBJ databases">
        <authorList>
            <person name="Zhirakovskaya E."/>
        </authorList>
    </citation>
    <scope>NUCLEOTIDE SEQUENCE</scope>
</reference>
<dbReference type="InterPro" id="IPR041125">
    <property type="entry name" value="4HPAD_g_N"/>
</dbReference>
<dbReference type="Pfam" id="PF18671">
    <property type="entry name" value="4HPAD_g_N"/>
    <property type="match status" value="1"/>
</dbReference>
<dbReference type="InterPro" id="IPR053727">
    <property type="entry name" value="HPA_decarboxylase_ss_sf"/>
</dbReference>
<gene>
    <name evidence="2" type="ORF">MNBD_BACTEROID07-1337</name>
</gene>
<dbReference type="NCBIfam" id="NF033716">
    <property type="entry name" value="glycyl_HPDL_Sma"/>
    <property type="match status" value="1"/>
</dbReference>
<organism evidence="2">
    <name type="scientific">hydrothermal vent metagenome</name>
    <dbReference type="NCBI Taxonomy" id="652676"/>
    <lineage>
        <taxon>unclassified sequences</taxon>
        <taxon>metagenomes</taxon>
        <taxon>ecological metagenomes</taxon>
    </lineage>
</organism>
<dbReference type="Gene3D" id="2.20.70.100">
    <property type="match status" value="1"/>
</dbReference>
<dbReference type="AlphaFoldDB" id="A0A3B0UGM2"/>
<evidence type="ECO:0000313" key="2">
    <source>
        <dbReference type="EMBL" id="VAW29718.1"/>
    </source>
</evidence>
<feature type="domain" description="4-hydroxyphenylacetate decarboxylase small gamma subunit N-terminal" evidence="1">
    <location>
        <begin position="7"/>
        <end position="28"/>
    </location>
</feature>
<protein>
    <recommendedName>
        <fullName evidence="1">4-hydroxyphenylacetate decarboxylase small gamma subunit N-terminal domain-containing protein</fullName>
    </recommendedName>
</protein>
<evidence type="ECO:0000259" key="1">
    <source>
        <dbReference type="Pfam" id="PF18671"/>
    </source>
</evidence>
<proteinExistence type="predicted"/>
<sequence length="84" mass="9920">MKNEIIRHYDCRYYLPVDAFKGICKRDKSDLVADEECCEDFEKARKCVHCNHFQMTGVEMGTCMQKYDAYPQMNAVTCTDFSWN</sequence>